<dbReference type="RefSeq" id="WP_057748059.1">
    <property type="nucleotide sequence ID" value="NZ_LJYG01000062.1"/>
</dbReference>
<dbReference type="Gene3D" id="3.40.50.12820">
    <property type="match status" value="1"/>
</dbReference>
<evidence type="ECO:0000313" key="5">
    <source>
        <dbReference type="Proteomes" id="UP000051936"/>
    </source>
</evidence>
<comment type="caution">
    <text evidence="4">The sequence shown here is derived from an EMBL/GenBank/DDBJ whole genome shotgun (WGS) entry which is preliminary data.</text>
</comment>
<dbReference type="AlphaFoldDB" id="A0A0R3DSR3"/>
<dbReference type="InterPro" id="IPR000873">
    <property type="entry name" value="AMP-dep_synth/lig_dom"/>
</dbReference>
<dbReference type="Proteomes" id="UP000051936">
    <property type="component" value="Unassembled WGS sequence"/>
</dbReference>
<keyword evidence="5" id="KW-1185">Reference proteome</keyword>
<protein>
    <submittedName>
        <fullName evidence="4">CoA ligase</fullName>
    </submittedName>
</protein>
<dbReference type="Pfam" id="PF00501">
    <property type="entry name" value="AMP-binding"/>
    <property type="match status" value="1"/>
</dbReference>
<name>A0A0R3DSR3_9BRAD</name>
<dbReference type="SUPFAM" id="SSF56801">
    <property type="entry name" value="Acetyl-CoA synthetase-like"/>
    <property type="match status" value="1"/>
</dbReference>
<feature type="domain" description="AMP-dependent synthetase/ligase" evidence="2">
    <location>
        <begin position="48"/>
        <end position="407"/>
    </location>
</feature>
<dbReference type="InterPro" id="IPR025110">
    <property type="entry name" value="AMP-bd_C"/>
</dbReference>
<dbReference type="PANTHER" id="PTHR43352:SF1">
    <property type="entry name" value="ANTHRANILATE--COA LIGASE"/>
    <property type="match status" value="1"/>
</dbReference>
<evidence type="ECO:0000259" key="2">
    <source>
        <dbReference type="Pfam" id="PF00501"/>
    </source>
</evidence>
<dbReference type="InterPro" id="IPR011957">
    <property type="entry name" value="Benz_CoA_lig"/>
</dbReference>
<evidence type="ECO:0000256" key="1">
    <source>
        <dbReference type="ARBA" id="ARBA00022598"/>
    </source>
</evidence>
<keyword evidence="1 4" id="KW-0436">Ligase</keyword>
<sequence length="549" mass="60524">MTDGIDQTLSNSIVDHVPDDAPCAQEIGFDMPDRYNASEILFGNLGAGRADKVAIYTAAGNTSYGELCARAAQCGNALRSLGLRRGDRVLLLLNDTASYPATFFGAVRAGFVPMLINTLSPKDLIGFYLQDSAAPVAVVDAEYAALFDRETVAGTQLHTLVMLNGEVAVESPVKVLGGDQWFAQFPCELDAAPTSRDDMAFWMYSSGSTGRPKGIVHLQHDMAYTADSFGRHILGIEESDICFSVPKIFFAYGFGNSITFPFSVGASTILLAGRPEPGAVLDLIERFKPTLFFGLPTLYNALLHHPRIETADLSSVRLSLSAAEVLSQDIFNDWKRRFGLEIVEGLGSTEVLHIYLSNTRERRKTGTAGKRVPGYELRLTTPEGQPVAQGEEGVMWIRGHSNAPCYWNRPDKTAQTMRETGWIWTGDRLVEDADGFFTFVGRVDDLIKVSGQWIYPVEIELCLSDHPAVRECAVLGLELPDRRMTTKAFVILRDGHAASETLTRELQDHVKSKLLPHKYPRLIEYRSELPKTGTGKIDRQKLRSAPLVT</sequence>
<dbReference type="GO" id="GO:0016405">
    <property type="term" value="F:CoA-ligase activity"/>
    <property type="evidence" value="ECO:0007669"/>
    <property type="project" value="InterPro"/>
</dbReference>
<dbReference type="PANTHER" id="PTHR43352">
    <property type="entry name" value="ACETYL-COA SYNTHETASE"/>
    <property type="match status" value="1"/>
</dbReference>
<dbReference type="OrthoDB" id="9803968at2"/>
<organism evidence="4 5">
    <name type="scientific">Bradyrhizobium manausense</name>
    <dbReference type="NCBI Taxonomy" id="989370"/>
    <lineage>
        <taxon>Bacteria</taxon>
        <taxon>Pseudomonadati</taxon>
        <taxon>Pseudomonadota</taxon>
        <taxon>Alphaproteobacteria</taxon>
        <taxon>Hyphomicrobiales</taxon>
        <taxon>Nitrobacteraceae</taxon>
        <taxon>Bradyrhizobium</taxon>
    </lineage>
</organism>
<dbReference type="GO" id="GO:0005524">
    <property type="term" value="F:ATP binding"/>
    <property type="evidence" value="ECO:0007669"/>
    <property type="project" value="InterPro"/>
</dbReference>
<dbReference type="InterPro" id="IPR045851">
    <property type="entry name" value="AMP-bd_C_sf"/>
</dbReference>
<reference evidence="4 5" key="1">
    <citation type="submission" date="2015-09" db="EMBL/GenBank/DDBJ databases">
        <title>Draft Genome Sequence of Bradyrhizobium manausense Strain BR 3351T, a Novel Symbiotic Nitrogen-Fixing Alphaproteobacterium Isolated from Brazilian Amazon Rain Forest.</title>
        <authorList>
            <person name="De Araujo J.L."/>
            <person name="Zilli J.E."/>
        </authorList>
    </citation>
    <scope>NUCLEOTIDE SEQUENCE [LARGE SCALE GENOMIC DNA]</scope>
    <source>
        <strain evidence="4 5">BR3351</strain>
    </source>
</reference>
<dbReference type="NCBIfam" id="TIGR02262">
    <property type="entry name" value="benz_CoA_lig"/>
    <property type="match status" value="1"/>
</dbReference>
<dbReference type="Pfam" id="PF13193">
    <property type="entry name" value="AMP-binding_C"/>
    <property type="match status" value="1"/>
</dbReference>
<evidence type="ECO:0000313" key="4">
    <source>
        <dbReference type="EMBL" id="KRQ12791.1"/>
    </source>
</evidence>
<proteinExistence type="predicted"/>
<evidence type="ECO:0000259" key="3">
    <source>
        <dbReference type="Pfam" id="PF13193"/>
    </source>
</evidence>
<dbReference type="STRING" id="989370.AOQ71_16305"/>
<accession>A0A0R3DSR3</accession>
<feature type="domain" description="AMP-binding enzyme C-terminal" evidence="3">
    <location>
        <begin position="458"/>
        <end position="536"/>
    </location>
</feature>
<dbReference type="GO" id="GO:0044550">
    <property type="term" value="P:secondary metabolite biosynthetic process"/>
    <property type="evidence" value="ECO:0007669"/>
    <property type="project" value="TreeGrafter"/>
</dbReference>
<dbReference type="GO" id="GO:0016878">
    <property type="term" value="F:acid-thiol ligase activity"/>
    <property type="evidence" value="ECO:0007669"/>
    <property type="project" value="TreeGrafter"/>
</dbReference>
<dbReference type="Gene3D" id="2.30.38.10">
    <property type="entry name" value="Luciferase, Domain 3"/>
    <property type="match status" value="1"/>
</dbReference>
<dbReference type="EMBL" id="LJYG01000062">
    <property type="protein sequence ID" value="KRQ12791.1"/>
    <property type="molecule type" value="Genomic_DNA"/>
</dbReference>
<dbReference type="Gene3D" id="3.30.300.30">
    <property type="match status" value="1"/>
</dbReference>
<dbReference type="Gene3D" id="3.40.50.980">
    <property type="match status" value="1"/>
</dbReference>
<gene>
    <name evidence="4" type="ORF">AOQ71_16305</name>
</gene>